<evidence type="ECO:0000313" key="4">
    <source>
        <dbReference type="EMBL" id="AHV96092.1"/>
    </source>
</evidence>
<keyword evidence="5" id="KW-1185">Reference proteome</keyword>
<organism evidence="4 5">
    <name type="scientific">Paenibacillus sabinae T27</name>
    <dbReference type="NCBI Taxonomy" id="1268072"/>
    <lineage>
        <taxon>Bacteria</taxon>
        <taxon>Bacillati</taxon>
        <taxon>Bacillota</taxon>
        <taxon>Bacilli</taxon>
        <taxon>Bacillales</taxon>
        <taxon>Paenibacillaceae</taxon>
        <taxon>Paenibacillus</taxon>
    </lineage>
</organism>
<dbReference type="Gene3D" id="3.40.50.1980">
    <property type="entry name" value="Nitrogenase molybdenum iron protein domain"/>
    <property type="match status" value="2"/>
</dbReference>
<protein>
    <submittedName>
        <fullName evidence="4">ABC transporter</fullName>
    </submittedName>
</protein>
<keyword evidence="2" id="KW-0732">Signal</keyword>
<dbReference type="STRING" id="1268072.PSAB_05780"/>
<proteinExistence type="inferred from homology"/>
<reference evidence="4 5" key="1">
    <citation type="journal article" date="2014" name="PLoS Genet.">
        <title>Comparative Genomic Analysis of N2-Fixing and Non-N2-Fixing Paenibacillus spp.: Organization, Evolution and Expression of the Nitrogen Fixation Genes.</title>
        <authorList>
            <person name="Xie J.B."/>
            <person name="Du Z."/>
            <person name="Bai L."/>
            <person name="Tian C."/>
            <person name="Zhang Y."/>
            <person name="Xie J.Y."/>
            <person name="Wang T."/>
            <person name="Liu X."/>
            <person name="Chen X."/>
            <person name="Cheng Q."/>
            <person name="Chen S."/>
            <person name="Li J."/>
        </authorList>
    </citation>
    <scope>NUCLEOTIDE SEQUENCE [LARGE SCALE GENOMIC DNA]</scope>
    <source>
        <strain evidence="4 5">T27</strain>
    </source>
</reference>
<dbReference type="PROSITE" id="PS51257">
    <property type="entry name" value="PROKAR_LIPOPROTEIN"/>
    <property type="match status" value="1"/>
</dbReference>
<feature type="domain" description="Fe/B12 periplasmic-binding" evidence="3">
    <location>
        <begin position="83"/>
        <end position="342"/>
    </location>
</feature>
<dbReference type="OrthoDB" id="66025at2"/>
<dbReference type="Gene3D" id="1.20.58.2180">
    <property type="match status" value="1"/>
</dbReference>
<dbReference type="EMBL" id="CP004078">
    <property type="protein sequence ID" value="AHV96092.1"/>
    <property type="molecule type" value="Genomic_DNA"/>
</dbReference>
<sequence>MCSKLYCNLYRKLKEKHLPALMLSAALILVLAGCGANNANESAASPAASPQASQAQVAGDDGTAKTIKDTDGRQVTVPAQINKIADTWPAHNEVVTILGAGGKIVSTISTPKSVPWLYKVNPQMNNAVTAFTKSEAQMEEVLKNKPDIAFASTGSPLIQPLENAGIPTVALNFTNFDEMKECFRLTGQILGDDASRRADSFIGYLDGKLKEITAVTSKIPDSDKPKVLHIQSLSPLQVDGKDTMIQNWIEVAGGINAAQELSGNMKPVSLEQIISWNPDYIMIGSGLADTDHIMDDPAWKTLNAVKNGHVYNNPSGAFLWDRYGAEAALQIQWAAKTLHPDLFQGVDMVQETVSFYKQFLNYDLTKEEAQLIIDSRPPVK</sequence>
<dbReference type="SUPFAM" id="SSF53807">
    <property type="entry name" value="Helical backbone' metal receptor"/>
    <property type="match status" value="1"/>
</dbReference>
<dbReference type="PROSITE" id="PS50983">
    <property type="entry name" value="FE_B12_PBP"/>
    <property type="match status" value="1"/>
</dbReference>
<accession>X4ZF56</accession>
<dbReference type="HOGENOM" id="CLU_038034_13_2_9"/>
<dbReference type="Pfam" id="PF01497">
    <property type="entry name" value="Peripla_BP_2"/>
    <property type="match status" value="1"/>
</dbReference>
<evidence type="ECO:0000259" key="3">
    <source>
        <dbReference type="PROSITE" id="PS50983"/>
    </source>
</evidence>
<dbReference type="KEGG" id="psab:PSAB_05780"/>
<dbReference type="eggNOG" id="COG0614">
    <property type="taxonomic scope" value="Bacteria"/>
</dbReference>
<name>X4ZF56_9BACL</name>
<evidence type="ECO:0000313" key="5">
    <source>
        <dbReference type="Proteomes" id="UP000019772"/>
    </source>
</evidence>
<feature type="signal peptide" evidence="2">
    <location>
        <begin position="1"/>
        <end position="38"/>
    </location>
</feature>
<dbReference type="AlphaFoldDB" id="X4ZF56"/>
<evidence type="ECO:0000256" key="2">
    <source>
        <dbReference type="SAM" id="SignalP"/>
    </source>
</evidence>
<feature type="chain" id="PRO_5038367836" evidence="2">
    <location>
        <begin position="39"/>
        <end position="380"/>
    </location>
</feature>
<dbReference type="InterPro" id="IPR050902">
    <property type="entry name" value="ABC_Transporter_SBP"/>
</dbReference>
<dbReference type="PATRIC" id="fig|1268072.3.peg.1201"/>
<dbReference type="CDD" id="cd01142">
    <property type="entry name" value="TroA_e"/>
    <property type="match status" value="1"/>
</dbReference>
<evidence type="ECO:0000256" key="1">
    <source>
        <dbReference type="ARBA" id="ARBA00008814"/>
    </source>
</evidence>
<dbReference type="InterPro" id="IPR002491">
    <property type="entry name" value="ABC_transptr_periplasmic_BD"/>
</dbReference>
<comment type="similarity">
    <text evidence="1">Belongs to the bacterial solute-binding protein 8 family.</text>
</comment>
<dbReference type="Proteomes" id="UP000019772">
    <property type="component" value="Chromosome"/>
</dbReference>
<dbReference type="PANTHER" id="PTHR30535">
    <property type="entry name" value="VITAMIN B12-BINDING PROTEIN"/>
    <property type="match status" value="1"/>
</dbReference>
<dbReference type="RefSeq" id="WP_025333654.1">
    <property type="nucleotide sequence ID" value="NZ_CP004078.1"/>
</dbReference>
<gene>
    <name evidence="4" type="ORF">PSAB_05780</name>
</gene>
<dbReference type="PANTHER" id="PTHR30535:SF34">
    <property type="entry name" value="MOLYBDATE-BINDING PROTEIN MOLA"/>
    <property type="match status" value="1"/>
</dbReference>